<evidence type="ECO:0000313" key="2">
    <source>
        <dbReference type="EMBL" id="OGY32045.1"/>
    </source>
</evidence>
<evidence type="ECO:0000313" key="3">
    <source>
        <dbReference type="Proteomes" id="UP000179279"/>
    </source>
</evidence>
<dbReference type="EMBL" id="MHDA01000024">
    <property type="protein sequence ID" value="OGY32045.1"/>
    <property type="molecule type" value="Genomic_DNA"/>
</dbReference>
<evidence type="ECO:0000256" key="1">
    <source>
        <dbReference type="SAM" id="Phobius"/>
    </source>
</evidence>
<keyword evidence="1" id="KW-0472">Membrane</keyword>
<dbReference type="Proteomes" id="UP000179279">
    <property type="component" value="Unassembled WGS sequence"/>
</dbReference>
<comment type="caution">
    <text evidence="2">The sequence shown here is derived from an EMBL/GenBank/DDBJ whole genome shotgun (WGS) entry which is preliminary data.</text>
</comment>
<sequence>MEYKQPGKVLLVLSVLSVLVAALDYINDMALFGLGADSWMLVGIVLGIYAIAAKQWKSG</sequence>
<feature type="transmembrane region" description="Helical" evidence="1">
    <location>
        <begin position="32"/>
        <end position="52"/>
    </location>
</feature>
<keyword evidence="1" id="KW-1133">Transmembrane helix</keyword>
<accession>A0A1G1WWG8</accession>
<gene>
    <name evidence="2" type="ORF">A3A57_02910</name>
</gene>
<keyword evidence="1" id="KW-0812">Transmembrane</keyword>
<organism evidence="2 3">
    <name type="scientific">Candidatus Woykebacteria bacterium RIFCSPLOWO2_01_FULL_41_12</name>
    <dbReference type="NCBI Taxonomy" id="1802604"/>
    <lineage>
        <taxon>Bacteria</taxon>
        <taxon>Candidatus Woykeibacteriota</taxon>
    </lineage>
</organism>
<name>A0A1G1WWG8_9BACT</name>
<dbReference type="AlphaFoldDB" id="A0A1G1WWG8"/>
<protein>
    <submittedName>
        <fullName evidence="2">Uncharacterized protein</fullName>
    </submittedName>
</protein>
<proteinExistence type="predicted"/>
<reference evidence="2 3" key="1">
    <citation type="journal article" date="2016" name="Nat. Commun.">
        <title>Thousands of microbial genomes shed light on interconnected biogeochemical processes in an aquifer system.</title>
        <authorList>
            <person name="Anantharaman K."/>
            <person name="Brown C.T."/>
            <person name="Hug L.A."/>
            <person name="Sharon I."/>
            <person name="Castelle C.J."/>
            <person name="Probst A.J."/>
            <person name="Thomas B.C."/>
            <person name="Singh A."/>
            <person name="Wilkins M.J."/>
            <person name="Karaoz U."/>
            <person name="Brodie E.L."/>
            <person name="Williams K.H."/>
            <person name="Hubbard S.S."/>
            <person name="Banfield J.F."/>
        </authorList>
    </citation>
    <scope>NUCLEOTIDE SEQUENCE [LARGE SCALE GENOMIC DNA]</scope>
</reference>